<dbReference type="InterPro" id="IPR004837">
    <property type="entry name" value="NaCa_Exmemb"/>
</dbReference>
<evidence type="ECO:0000313" key="7">
    <source>
        <dbReference type="EMBL" id="MCS0500535.1"/>
    </source>
</evidence>
<feature type="transmembrane region" description="Helical" evidence="5">
    <location>
        <begin position="225"/>
        <end position="244"/>
    </location>
</feature>
<feature type="domain" description="Sodium/calcium exchanger membrane region" evidence="6">
    <location>
        <begin position="229"/>
        <end position="371"/>
    </location>
</feature>
<dbReference type="PANTHER" id="PTHR37958:SF1">
    <property type="entry name" value="SODIUM-POTASSIUM_PROTON ANTIPORTER CHAA"/>
    <property type="match status" value="1"/>
</dbReference>
<feature type="transmembrane region" description="Helical" evidence="5">
    <location>
        <begin position="72"/>
        <end position="94"/>
    </location>
</feature>
<evidence type="ECO:0000313" key="8">
    <source>
        <dbReference type="Proteomes" id="UP001205337"/>
    </source>
</evidence>
<gene>
    <name evidence="7" type="ORF">NUH29_13355</name>
</gene>
<dbReference type="EMBL" id="JANTHX010000008">
    <property type="protein sequence ID" value="MCS0500535.1"/>
    <property type="molecule type" value="Genomic_DNA"/>
</dbReference>
<keyword evidence="8" id="KW-1185">Reference proteome</keyword>
<feature type="transmembrane region" description="Helical" evidence="5">
    <location>
        <begin position="325"/>
        <end position="347"/>
    </location>
</feature>
<evidence type="ECO:0000259" key="6">
    <source>
        <dbReference type="Pfam" id="PF01699"/>
    </source>
</evidence>
<evidence type="ECO:0000256" key="3">
    <source>
        <dbReference type="ARBA" id="ARBA00022989"/>
    </source>
</evidence>
<dbReference type="RefSeq" id="WP_258799713.1">
    <property type="nucleotide sequence ID" value="NZ_JANTHX010000008.1"/>
</dbReference>
<feature type="transmembrane region" description="Helical" evidence="5">
    <location>
        <begin position="40"/>
        <end position="60"/>
    </location>
</feature>
<feature type="transmembrane region" description="Helical" evidence="5">
    <location>
        <begin position="142"/>
        <end position="162"/>
    </location>
</feature>
<feature type="domain" description="Sodium/calcium exchanger membrane region" evidence="6">
    <location>
        <begin position="43"/>
        <end position="195"/>
    </location>
</feature>
<feature type="transmembrane region" description="Helical" evidence="5">
    <location>
        <begin position="18"/>
        <end position="34"/>
    </location>
</feature>
<proteinExistence type="predicted"/>
<feature type="transmembrane region" description="Helical" evidence="5">
    <location>
        <begin position="294"/>
        <end position="319"/>
    </location>
</feature>
<comment type="subcellular location">
    <subcellularLocation>
        <location evidence="1">Membrane</location>
        <topology evidence="1">Multi-pass membrane protein</topology>
    </subcellularLocation>
</comment>
<feature type="transmembrane region" description="Helical" evidence="5">
    <location>
        <begin position="354"/>
        <end position="371"/>
    </location>
</feature>
<dbReference type="PANTHER" id="PTHR37958">
    <property type="entry name" value="SODIUM-POTASSIUM/PROTON ANTIPORTER CHAA"/>
    <property type="match status" value="1"/>
</dbReference>
<keyword evidence="2 5" id="KW-0812">Transmembrane</keyword>
<evidence type="ECO:0000256" key="1">
    <source>
        <dbReference type="ARBA" id="ARBA00004141"/>
    </source>
</evidence>
<sequence>MNGAASTRRGARRALDQWVWVLPAIGVVALVLTWDRDLPGALYLLVGAVLVGTVLAAVHHAEIVAHRVGEPYGSLVLAVAVTVIEVGLIITLMLGKESVDTSTLARDTAFAAVMITLNGILGLSILIGSIRHETPRFNPEGAGGALAVVITLTTLTLVLPTFTVSEPGARFSPSQLAFVAIASIVLYGAFVLLQTGRHRDFFLPVAKDGRVIDDDHHSEPPSNRATFVSLGLLLVALVAVVGLAKAVSPGIEDVVDAAGVPQSFVGVVVALVVLLPEGVAAAKAAARNRLQTSLNLGIGSAMASIGLTIPALAIASIWLPTPLTLGLGPVQIIEFLLTVGVTILTVVPGRATRLQGAVHLVLFAAFLFLATTP</sequence>
<comment type="caution">
    <text evidence="7">The sequence shown here is derived from an EMBL/GenBank/DDBJ whole genome shotgun (WGS) entry which is preliminary data.</text>
</comment>
<dbReference type="Proteomes" id="UP001205337">
    <property type="component" value="Unassembled WGS sequence"/>
</dbReference>
<feature type="transmembrane region" description="Helical" evidence="5">
    <location>
        <begin position="109"/>
        <end position="130"/>
    </location>
</feature>
<organism evidence="7 8">
    <name type="scientific">Protaetiibacter mangrovi</name>
    <dbReference type="NCBI Taxonomy" id="2970926"/>
    <lineage>
        <taxon>Bacteria</taxon>
        <taxon>Bacillati</taxon>
        <taxon>Actinomycetota</taxon>
        <taxon>Actinomycetes</taxon>
        <taxon>Micrococcales</taxon>
        <taxon>Microbacteriaceae</taxon>
        <taxon>Protaetiibacter</taxon>
    </lineage>
</organism>
<feature type="transmembrane region" description="Helical" evidence="5">
    <location>
        <begin position="174"/>
        <end position="193"/>
    </location>
</feature>
<reference evidence="7 8" key="1">
    <citation type="submission" date="2022-08" db="EMBL/GenBank/DDBJ databases">
        <authorList>
            <person name="Li F."/>
        </authorList>
    </citation>
    <scope>NUCLEOTIDE SEQUENCE [LARGE SCALE GENOMIC DNA]</scope>
    <source>
        <strain evidence="7 8">10F1B-8-1</strain>
    </source>
</reference>
<keyword evidence="4 5" id="KW-0472">Membrane</keyword>
<name>A0ABT1ZII5_9MICO</name>
<feature type="transmembrane region" description="Helical" evidence="5">
    <location>
        <begin position="264"/>
        <end position="282"/>
    </location>
</feature>
<evidence type="ECO:0000256" key="5">
    <source>
        <dbReference type="SAM" id="Phobius"/>
    </source>
</evidence>
<dbReference type="Pfam" id="PF01699">
    <property type="entry name" value="Na_Ca_ex"/>
    <property type="match status" value="2"/>
</dbReference>
<evidence type="ECO:0000256" key="4">
    <source>
        <dbReference type="ARBA" id="ARBA00023136"/>
    </source>
</evidence>
<accession>A0ABT1ZII5</accession>
<evidence type="ECO:0000256" key="2">
    <source>
        <dbReference type="ARBA" id="ARBA00022692"/>
    </source>
</evidence>
<keyword evidence="3 5" id="KW-1133">Transmembrane helix</keyword>
<dbReference type="InterPro" id="IPR052946">
    <property type="entry name" value="Alkaline_pH_Ca-Antiporter"/>
</dbReference>
<protein>
    <submittedName>
        <fullName evidence="7">Ionic transporter y4hA</fullName>
    </submittedName>
</protein>